<dbReference type="AlphaFoldDB" id="A0AAV8WL85"/>
<comment type="caution">
    <text evidence="3">The sequence shown here is derived from an EMBL/GenBank/DDBJ whole genome shotgun (WGS) entry which is preliminary data.</text>
</comment>
<accession>A0AAV8WL85</accession>
<dbReference type="SUPFAM" id="SSF46689">
    <property type="entry name" value="Homeodomain-like"/>
    <property type="match status" value="1"/>
</dbReference>
<sequence length="130" mass="15040">MPRNYVRKTNRQSWDKENMKKAISEVVNNRSSVNAAAKKYDIPEPTLRRYLKKGGRTRELEEHEFPVNAGRRAFGLTKSQFGRLCFDFAESKGITHKFNKEKRAAGRDFIEAFMKESKLTLRKPEATSVA</sequence>
<dbReference type="Pfam" id="PF05225">
    <property type="entry name" value="HTH_psq"/>
    <property type="match status" value="1"/>
</dbReference>
<dbReference type="EMBL" id="JANEYF010005702">
    <property type="protein sequence ID" value="KAJ8927269.1"/>
    <property type="molecule type" value="Genomic_DNA"/>
</dbReference>
<evidence type="ECO:0000256" key="1">
    <source>
        <dbReference type="ARBA" id="ARBA00004123"/>
    </source>
</evidence>
<reference evidence="3" key="1">
    <citation type="journal article" date="2023" name="Insect Mol. Biol.">
        <title>Genome sequencing provides insights into the evolution of gene families encoding plant cell wall-degrading enzymes in longhorned beetles.</title>
        <authorList>
            <person name="Shin N.R."/>
            <person name="Okamura Y."/>
            <person name="Kirsch R."/>
            <person name="Pauchet Y."/>
        </authorList>
    </citation>
    <scope>NUCLEOTIDE SEQUENCE</scope>
    <source>
        <strain evidence="3">RBIC_L_NR</strain>
    </source>
</reference>
<evidence type="ECO:0000259" key="2">
    <source>
        <dbReference type="Pfam" id="PF05225"/>
    </source>
</evidence>
<dbReference type="Gene3D" id="1.10.10.60">
    <property type="entry name" value="Homeodomain-like"/>
    <property type="match status" value="1"/>
</dbReference>
<evidence type="ECO:0000313" key="3">
    <source>
        <dbReference type="EMBL" id="KAJ8927269.1"/>
    </source>
</evidence>
<protein>
    <recommendedName>
        <fullName evidence="2">HTH psq-type domain-containing protein</fullName>
    </recommendedName>
</protein>
<feature type="domain" description="HTH psq-type" evidence="2">
    <location>
        <begin position="16"/>
        <end position="54"/>
    </location>
</feature>
<dbReference type="InterPro" id="IPR009057">
    <property type="entry name" value="Homeodomain-like_sf"/>
</dbReference>
<dbReference type="InterPro" id="IPR007889">
    <property type="entry name" value="HTH_Psq"/>
</dbReference>
<dbReference type="GO" id="GO:0005634">
    <property type="term" value="C:nucleus"/>
    <property type="evidence" value="ECO:0007669"/>
    <property type="project" value="UniProtKB-SubCell"/>
</dbReference>
<dbReference type="Proteomes" id="UP001162156">
    <property type="component" value="Unassembled WGS sequence"/>
</dbReference>
<comment type="subcellular location">
    <subcellularLocation>
        <location evidence="1">Nucleus</location>
    </subcellularLocation>
</comment>
<evidence type="ECO:0000313" key="4">
    <source>
        <dbReference type="Proteomes" id="UP001162156"/>
    </source>
</evidence>
<gene>
    <name evidence="3" type="ORF">NQ314_020272</name>
</gene>
<name>A0AAV8WL85_9CUCU</name>
<organism evidence="3 4">
    <name type="scientific">Rhamnusium bicolor</name>
    <dbReference type="NCBI Taxonomy" id="1586634"/>
    <lineage>
        <taxon>Eukaryota</taxon>
        <taxon>Metazoa</taxon>
        <taxon>Ecdysozoa</taxon>
        <taxon>Arthropoda</taxon>
        <taxon>Hexapoda</taxon>
        <taxon>Insecta</taxon>
        <taxon>Pterygota</taxon>
        <taxon>Neoptera</taxon>
        <taxon>Endopterygota</taxon>
        <taxon>Coleoptera</taxon>
        <taxon>Polyphaga</taxon>
        <taxon>Cucujiformia</taxon>
        <taxon>Chrysomeloidea</taxon>
        <taxon>Cerambycidae</taxon>
        <taxon>Lepturinae</taxon>
        <taxon>Rhagiini</taxon>
        <taxon>Rhamnusium</taxon>
    </lineage>
</organism>
<keyword evidence="4" id="KW-1185">Reference proteome</keyword>
<dbReference type="GO" id="GO:0003677">
    <property type="term" value="F:DNA binding"/>
    <property type="evidence" value="ECO:0007669"/>
    <property type="project" value="InterPro"/>
</dbReference>
<proteinExistence type="predicted"/>